<organism evidence="1">
    <name type="scientific">Rhizophora mucronata</name>
    <name type="common">Asiatic mangrove</name>
    <dbReference type="NCBI Taxonomy" id="61149"/>
    <lineage>
        <taxon>Eukaryota</taxon>
        <taxon>Viridiplantae</taxon>
        <taxon>Streptophyta</taxon>
        <taxon>Embryophyta</taxon>
        <taxon>Tracheophyta</taxon>
        <taxon>Spermatophyta</taxon>
        <taxon>Magnoliopsida</taxon>
        <taxon>eudicotyledons</taxon>
        <taxon>Gunneridae</taxon>
        <taxon>Pentapetalae</taxon>
        <taxon>rosids</taxon>
        <taxon>fabids</taxon>
        <taxon>Malpighiales</taxon>
        <taxon>Rhizophoraceae</taxon>
        <taxon>Rhizophora</taxon>
    </lineage>
</organism>
<dbReference type="AlphaFoldDB" id="A0A2P2KCL5"/>
<evidence type="ECO:0000313" key="1">
    <source>
        <dbReference type="EMBL" id="MBX03460.1"/>
    </source>
</evidence>
<accession>A0A2P2KCL5</accession>
<protein>
    <submittedName>
        <fullName evidence="1">Uncharacterized protein</fullName>
    </submittedName>
</protein>
<sequence length="64" mass="7460">MEFQLNLAESPVHCLWLLSVLKHVEGGENWQLPMTHWLLENLQHNLETSLHNYLKEVSASLSLH</sequence>
<proteinExistence type="predicted"/>
<name>A0A2P2KCL5_RHIMU</name>
<dbReference type="EMBL" id="GGEC01022976">
    <property type="protein sequence ID" value="MBX03460.1"/>
    <property type="molecule type" value="Transcribed_RNA"/>
</dbReference>
<reference evidence="1" key="1">
    <citation type="submission" date="2018-02" db="EMBL/GenBank/DDBJ databases">
        <title>Rhizophora mucronata_Transcriptome.</title>
        <authorList>
            <person name="Meera S.P."/>
            <person name="Sreeshan A."/>
            <person name="Augustine A."/>
        </authorList>
    </citation>
    <scope>NUCLEOTIDE SEQUENCE</scope>
    <source>
        <tissue evidence="1">Leaf</tissue>
    </source>
</reference>